<evidence type="ECO:0000313" key="3">
    <source>
        <dbReference type="Proteomes" id="UP000244937"/>
    </source>
</evidence>
<dbReference type="OrthoDB" id="1466667at2"/>
<keyword evidence="2" id="KW-0132">Cell division</keyword>
<keyword evidence="1" id="KW-1133">Transmembrane helix</keyword>
<keyword evidence="3" id="KW-1185">Reference proteome</keyword>
<dbReference type="Proteomes" id="UP000244937">
    <property type="component" value="Chromosome"/>
</dbReference>
<feature type="transmembrane region" description="Helical" evidence="1">
    <location>
        <begin position="6"/>
        <end position="29"/>
    </location>
</feature>
<evidence type="ECO:0000313" key="2">
    <source>
        <dbReference type="EMBL" id="AWI24644.1"/>
    </source>
</evidence>
<dbReference type="EMBL" id="CP029187">
    <property type="protein sequence ID" value="AWI24644.1"/>
    <property type="molecule type" value="Genomic_DNA"/>
</dbReference>
<evidence type="ECO:0000256" key="1">
    <source>
        <dbReference type="SAM" id="Phobius"/>
    </source>
</evidence>
<dbReference type="RefSeq" id="WP_108902442.1">
    <property type="nucleotide sequence ID" value="NZ_CP029187.1"/>
</dbReference>
<dbReference type="KEGG" id="fpal:HYN49_01355"/>
<keyword evidence="2" id="KW-0131">Cell cycle</keyword>
<keyword evidence="1" id="KW-0472">Membrane</keyword>
<dbReference type="AlphaFoldDB" id="A0A2S1SE45"/>
<protein>
    <submittedName>
        <fullName evidence="2">Cell division protein FtsQ</fullName>
    </submittedName>
</protein>
<dbReference type="GO" id="GO:0051301">
    <property type="term" value="P:cell division"/>
    <property type="evidence" value="ECO:0007669"/>
    <property type="project" value="UniProtKB-KW"/>
</dbReference>
<sequence>MKKLNWINIWVNVRLLLICIGLISLYSFTLKRNEERKLKASVIEFTANDNLFITREMVNKLLIENKPSAQTIRKENLDLGKLENAINANEMIEKSEVFVSIDGVLKAVVKQKTPIARVVDDAGSFYLDSEGDKMPLSIIHTARVPLVSGVVDENNSKELCKVFRLIHDDDFLKKNIIGIQVLPNGGLIMSNRNFDYQIDFGKPINAERKFNNYKAFFQKAIKDSLLNNYRFINLKFTQQVVCTK</sequence>
<gene>
    <name evidence="2" type="ORF">HYN49_01355</name>
</gene>
<accession>A0A2S1SE45</accession>
<name>A0A2S1SE45_9FLAO</name>
<keyword evidence="1" id="KW-0812">Transmembrane</keyword>
<reference evidence="2 3" key="1">
    <citation type="submission" date="2018-05" db="EMBL/GenBank/DDBJ databases">
        <title>Genome sequencing of Flavobacterium sp. HYN0049.</title>
        <authorList>
            <person name="Yi H."/>
            <person name="Baek C."/>
        </authorList>
    </citation>
    <scope>NUCLEOTIDE SEQUENCE [LARGE SCALE GENOMIC DNA]</scope>
    <source>
        <strain evidence="2 3">HYN0049</strain>
    </source>
</reference>
<proteinExistence type="predicted"/>
<organism evidence="2 3">
    <name type="scientific">Flavobacterium pallidum</name>
    <dbReference type="NCBI Taxonomy" id="2172098"/>
    <lineage>
        <taxon>Bacteria</taxon>
        <taxon>Pseudomonadati</taxon>
        <taxon>Bacteroidota</taxon>
        <taxon>Flavobacteriia</taxon>
        <taxon>Flavobacteriales</taxon>
        <taxon>Flavobacteriaceae</taxon>
        <taxon>Flavobacterium</taxon>
    </lineage>
</organism>